<dbReference type="RefSeq" id="WP_280883565.1">
    <property type="nucleotide sequence ID" value="NZ_JARXVH010000076.1"/>
</dbReference>
<dbReference type="SUPFAM" id="SSF56801">
    <property type="entry name" value="Acetyl-CoA synthetase-like"/>
    <property type="match status" value="1"/>
</dbReference>
<comment type="caution">
    <text evidence="3">The sequence shown here is derived from an EMBL/GenBank/DDBJ whole genome shotgun (WGS) entry which is preliminary data.</text>
</comment>
<evidence type="ECO:0000313" key="4">
    <source>
        <dbReference type="Proteomes" id="UP001160499"/>
    </source>
</evidence>
<dbReference type="Gene3D" id="3.30.559.30">
    <property type="entry name" value="Nonribosomal peptide synthetase, condensation domain"/>
    <property type="match status" value="1"/>
</dbReference>
<dbReference type="Gene3D" id="3.40.50.980">
    <property type="match status" value="2"/>
</dbReference>
<dbReference type="PANTHER" id="PTHR45398">
    <property type="match status" value="1"/>
</dbReference>
<protein>
    <recommendedName>
        <fullName evidence="5">Non-ribosomal peptide synthetase</fullName>
    </recommendedName>
</protein>
<dbReference type="Proteomes" id="UP001160499">
    <property type="component" value="Unassembled WGS sequence"/>
</dbReference>
<dbReference type="Gene3D" id="3.30.559.10">
    <property type="entry name" value="Chloramphenicol acetyltransferase-like domain"/>
    <property type="match status" value="1"/>
</dbReference>
<dbReference type="SUPFAM" id="SSF52777">
    <property type="entry name" value="CoA-dependent acyltransferases"/>
    <property type="match status" value="2"/>
</dbReference>
<evidence type="ECO:0000313" key="3">
    <source>
        <dbReference type="EMBL" id="MDH6223014.1"/>
    </source>
</evidence>
<dbReference type="PANTHER" id="PTHR45398:SF1">
    <property type="entry name" value="ENZYME, PUTATIVE (JCVI)-RELATED"/>
    <property type="match status" value="1"/>
</dbReference>
<dbReference type="InterPro" id="IPR001242">
    <property type="entry name" value="Condensation_dom"/>
</dbReference>
<dbReference type="EMBL" id="JARXVH010000076">
    <property type="protein sequence ID" value="MDH6223014.1"/>
    <property type="molecule type" value="Genomic_DNA"/>
</dbReference>
<evidence type="ECO:0008006" key="5">
    <source>
        <dbReference type="Google" id="ProtNLM"/>
    </source>
</evidence>
<feature type="non-terminal residue" evidence="3">
    <location>
        <position position="516"/>
    </location>
</feature>
<organism evidence="3 4">
    <name type="scientific">Streptomyces pseudovenezuelae</name>
    <dbReference type="NCBI Taxonomy" id="67350"/>
    <lineage>
        <taxon>Bacteria</taxon>
        <taxon>Bacillati</taxon>
        <taxon>Actinomycetota</taxon>
        <taxon>Actinomycetes</taxon>
        <taxon>Kitasatosporales</taxon>
        <taxon>Streptomycetaceae</taxon>
        <taxon>Streptomyces</taxon>
        <taxon>Streptomyces aurantiacus group</taxon>
    </lineage>
</organism>
<accession>A0ABT6M392</accession>
<keyword evidence="4" id="KW-1185">Reference proteome</keyword>
<dbReference type="CDD" id="cd19540">
    <property type="entry name" value="LCL_NRPS-like"/>
    <property type="match status" value="1"/>
</dbReference>
<dbReference type="InterPro" id="IPR000873">
    <property type="entry name" value="AMP-dep_synth/lig_dom"/>
</dbReference>
<evidence type="ECO:0000259" key="1">
    <source>
        <dbReference type="Pfam" id="PF00501"/>
    </source>
</evidence>
<reference evidence="3 4" key="1">
    <citation type="submission" date="2023-04" db="EMBL/GenBank/DDBJ databases">
        <title>Forest soil microbial communities from Buena Vista Peninsula, Colon Province, Panama.</title>
        <authorList>
            <person name="Bouskill N."/>
        </authorList>
    </citation>
    <scope>NUCLEOTIDE SEQUENCE [LARGE SCALE GENOMIC DNA]</scope>
    <source>
        <strain evidence="3 4">GGS1</strain>
    </source>
</reference>
<proteinExistence type="predicted"/>
<gene>
    <name evidence="3" type="ORF">M2283_010368</name>
</gene>
<name>A0ABT6M392_9ACTN</name>
<feature type="domain" description="AMP-dependent synthetase/ligase" evidence="1">
    <location>
        <begin position="432"/>
        <end position="515"/>
    </location>
</feature>
<evidence type="ECO:0000259" key="2">
    <source>
        <dbReference type="Pfam" id="PF00668"/>
    </source>
</evidence>
<dbReference type="Pfam" id="PF00668">
    <property type="entry name" value="Condensation"/>
    <property type="match status" value="1"/>
</dbReference>
<feature type="domain" description="Condensation" evidence="2">
    <location>
        <begin position="2"/>
        <end position="402"/>
    </location>
</feature>
<dbReference type="Pfam" id="PF00501">
    <property type="entry name" value="AMP-binding"/>
    <property type="match status" value="1"/>
</dbReference>
<dbReference type="InterPro" id="IPR023213">
    <property type="entry name" value="CAT-like_dom_sf"/>
</dbReference>
<sequence>MIGRHESLRTVFPVVDGEPYQHVLGMDELQWELTATEIASDELPDALSRITSHAFDLAVEIPLKAWLFETDPGEHVLALMVHHIAADGWSMTPMLRDLSVAYGARVSGGLPGWGVLPVQYADYALWQRELLGGEGDAGSLMSRQVAYWRGVLAGVPEELGLPFDRVRPVVASHRGFSAGFEVPTGVHARLVGLARAEGVTVFMVLQAGLAVLLSRLGAGTDIPIGSAIAGRTDEALDDLVGCFVNTLVIRTDLSGDPSFREVLGRVREAGLGAYAHQDVPFERLVEELAPSRSLARHPLFQVVLTMHNTAEAAVELAGLDGERVRTARPAAKFDLDVMVGETFDDDGVPSGVLGTVTVAADLFDEEAAAGLAGRWVRVLSALVEDPQVRVGAIDVLDPAERHRVLTSWNDSAVPSADTMLPQLIAARGSSDSAVAVVSGGVSVSYGELDARANRLAHFLRAQGVGPESVVGLCLPRGVDMVAAILGVWRAGAAYVPLDPGLPAERIAFMLADSGAV</sequence>